<evidence type="ECO:0008006" key="3">
    <source>
        <dbReference type="Google" id="ProtNLM"/>
    </source>
</evidence>
<sequence>MRKYRTIKIFSIEFQYFFQNQSKQVKDKILWTFRLIEELEWIPIVYFKKLISAEGIYEIRIQVGTDIFRIFCFQDGFSLVITHAIQKKSQRIPRKEIIKALKIKLFYENEKQ</sequence>
<evidence type="ECO:0000313" key="2">
    <source>
        <dbReference type="Proteomes" id="UP000245468"/>
    </source>
</evidence>
<dbReference type="KEGG" id="psez:HME7025_01924"/>
<name>A0A2S2DWI4_9BACT</name>
<proteinExistence type="predicted"/>
<dbReference type="InterPro" id="IPR009241">
    <property type="entry name" value="HigB-like"/>
</dbReference>
<dbReference type="EMBL" id="CP029346">
    <property type="protein sequence ID" value="AWL09774.1"/>
    <property type="molecule type" value="Genomic_DNA"/>
</dbReference>
<dbReference type="AlphaFoldDB" id="A0A2S2DWI4"/>
<dbReference type="Pfam" id="PF05973">
    <property type="entry name" value="Gp49"/>
    <property type="match status" value="1"/>
</dbReference>
<reference evidence="1" key="1">
    <citation type="journal article" date="2019" name="Int. J. Syst. Evol. Microbiol.">
        <title>Allopseudarcicella aquatilis gen. nov., sp. nov., isolated from freshwater.</title>
        <authorList>
            <person name="Kim H."/>
            <person name="Kang H."/>
            <person name="Joh K."/>
        </authorList>
    </citation>
    <scope>NUCLEOTIDE SEQUENCE</scope>
    <source>
        <strain evidence="1">HME7025</strain>
    </source>
</reference>
<dbReference type="OrthoDB" id="573082at2"/>
<dbReference type="RefSeq" id="WP_109323436.1">
    <property type="nucleotide sequence ID" value="NZ_CP029346.1"/>
</dbReference>
<evidence type="ECO:0000313" key="1">
    <source>
        <dbReference type="EMBL" id="AWL09774.1"/>
    </source>
</evidence>
<keyword evidence="2" id="KW-1185">Reference proteome</keyword>
<dbReference type="Proteomes" id="UP000245468">
    <property type="component" value="Chromosome"/>
</dbReference>
<organism evidence="1 2">
    <name type="scientific">Aquirufa nivalisilvae</name>
    <dbReference type="NCBI Taxonomy" id="2516557"/>
    <lineage>
        <taxon>Bacteria</taxon>
        <taxon>Pseudomonadati</taxon>
        <taxon>Bacteroidota</taxon>
        <taxon>Cytophagia</taxon>
        <taxon>Cytophagales</taxon>
        <taxon>Flectobacillaceae</taxon>
        <taxon>Aquirufa</taxon>
    </lineage>
</organism>
<protein>
    <recommendedName>
        <fullName evidence="3">Type II toxin-antitoxin system RelE/ParE family toxin</fullName>
    </recommendedName>
</protein>
<gene>
    <name evidence="1" type="ORF">HME7025_01924</name>
</gene>
<accession>A0A2S2DWI4</accession>